<dbReference type="Pfam" id="PF02302">
    <property type="entry name" value="PTS_IIB"/>
    <property type="match status" value="1"/>
</dbReference>
<dbReference type="InterPro" id="IPR003501">
    <property type="entry name" value="PTS_EIIB_2/3"/>
</dbReference>
<keyword evidence="1" id="KW-0808">Transferase</keyword>
<dbReference type="SUPFAM" id="SSF52794">
    <property type="entry name" value="PTS system IIB component-like"/>
    <property type="match status" value="1"/>
</dbReference>
<dbReference type="PROSITE" id="PS51099">
    <property type="entry name" value="PTS_EIIB_TYPE_2"/>
    <property type="match status" value="1"/>
</dbReference>
<name>A0A9D1HXF2_9ACTN</name>
<accession>A0A9D1HXF2</accession>
<protein>
    <submittedName>
        <fullName evidence="3">PTS galactitol transporter subunit IIB</fullName>
    </submittedName>
</protein>
<evidence type="ECO:0000256" key="1">
    <source>
        <dbReference type="ARBA" id="ARBA00022679"/>
    </source>
</evidence>
<reference evidence="3" key="1">
    <citation type="submission" date="2020-10" db="EMBL/GenBank/DDBJ databases">
        <authorList>
            <person name="Gilroy R."/>
        </authorList>
    </citation>
    <scope>NUCLEOTIDE SEQUENCE</scope>
    <source>
        <strain evidence="3">ChiHjej12B11-29160</strain>
    </source>
</reference>
<evidence type="ECO:0000313" key="3">
    <source>
        <dbReference type="EMBL" id="HIU24134.1"/>
    </source>
</evidence>
<reference evidence="3" key="2">
    <citation type="journal article" date="2021" name="PeerJ">
        <title>Extensive microbial diversity within the chicken gut microbiome revealed by metagenomics and culture.</title>
        <authorList>
            <person name="Gilroy R."/>
            <person name="Ravi A."/>
            <person name="Getino M."/>
            <person name="Pursley I."/>
            <person name="Horton D.L."/>
            <person name="Alikhan N.F."/>
            <person name="Baker D."/>
            <person name="Gharbi K."/>
            <person name="Hall N."/>
            <person name="Watson M."/>
            <person name="Adriaenssens E.M."/>
            <person name="Foster-Nyarko E."/>
            <person name="Jarju S."/>
            <person name="Secka A."/>
            <person name="Antonio M."/>
            <person name="Oren A."/>
            <person name="Chaudhuri R.R."/>
            <person name="La Ragione R."/>
            <person name="Hildebrand F."/>
            <person name="Pallen M.J."/>
        </authorList>
    </citation>
    <scope>NUCLEOTIDE SEQUENCE</scope>
    <source>
        <strain evidence="3">ChiHjej12B11-29160</strain>
    </source>
</reference>
<dbReference type="InterPro" id="IPR013011">
    <property type="entry name" value="PTS_EIIB_2"/>
</dbReference>
<dbReference type="AlphaFoldDB" id="A0A9D1HXF2"/>
<organism evidence="3 4">
    <name type="scientific">Candidatus Coprovicinus avistercoris</name>
    <dbReference type="NCBI Taxonomy" id="2840754"/>
    <lineage>
        <taxon>Bacteria</taxon>
        <taxon>Bacillati</taxon>
        <taxon>Actinomycetota</taxon>
        <taxon>Coriobacteriia</taxon>
        <taxon>Coriobacteriales</taxon>
        <taxon>Coriobacteriaceae</taxon>
        <taxon>Coriobacteriaceae incertae sedis</taxon>
        <taxon>Candidatus Coprovicinus</taxon>
    </lineage>
</organism>
<evidence type="ECO:0000313" key="4">
    <source>
        <dbReference type="Proteomes" id="UP000824078"/>
    </source>
</evidence>
<feature type="domain" description="PTS EIIB type-2" evidence="2">
    <location>
        <begin position="4"/>
        <end position="98"/>
    </location>
</feature>
<comment type="caution">
    <text evidence="3">The sequence shown here is derived from an EMBL/GenBank/DDBJ whole genome shotgun (WGS) entry which is preliminary data.</text>
</comment>
<dbReference type="EMBL" id="DVMQ01000014">
    <property type="protein sequence ID" value="HIU24134.1"/>
    <property type="molecule type" value="Genomic_DNA"/>
</dbReference>
<dbReference type="Proteomes" id="UP000824078">
    <property type="component" value="Unassembled WGS sequence"/>
</dbReference>
<dbReference type="Gene3D" id="3.40.50.2300">
    <property type="match status" value="1"/>
</dbReference>
<gene>
    <name evidence="3" type="ORF">IAD17_04370</name>
</gene>
<evidence type="ECO:0000259" key="2">
    <source>
        <dbReference type="PROSITE" id="PS51099"/>
    </source>
</evidence>
<sequence length="100" mass="10503">MKTKHILVVCGAGVTSSMLVSARLRELLDGEGLKDTYDITPCKADLAAAVSPDYDLIVATSAIPDETSCPVIDGTPFLNDRGICATESKVLATLGYELAD</sequence>
<proteinExistence type="predicted"/>
<dbReference type="GO" id="GO:0009401">
    <property type="term" value="P:phosphoenolpyruvate-dependent sugar phosphotransferase system"/>
    <property type="evidence" value="ECO:0007669"/>
    <property type="project" value="InterPro"/>
</dbReference>
<dbReference type="GO" id="GO:0008982">
    <property type="term" value="F:protein-N(PI)-phosphohistidine-sugar phosphotransferase activity"/>
    <property type="evidence" value="ECO:0007669"/>
    <property type="project" value="InterPro"/>
</dbReference>
<dbReference type="InterPro" id="IPR036095">
    <property type="entry name" value="PTS_EIIB-like_sf"/>
</dbReference>